<organism evidence="2 3">
    <name type="scientific">Candida albicans</name>
    <name type="common">Yeast</name>
    <dbReference type="NCBI Taxonomy" id="5476"/>
    <lineage>
        <taxon>Eukaryota</taxon>
        <taxon>Fungi</taxon>
        <taxon>Dikarya</taxon>
        <taxon>Ascomycota</taxon>
        <taxon>Saccharomycotina</taxon>
        <taxon>Pichiomycetes</taxon>
        <taxon>Debaryomycetaceae</taxon>
        <taxon>Candida/Lodderomyces clade</taxon>
        <taxon>Candida</taxon>
    </lineage>
</organism>
<evidence type="ECO:0000313" key="3">
    <source>
        <dbReference type="Proteomes" id="UP000536275"/>
    </source>
</evidence>
<dbReference type="EMBL" id="JABWAD010000055">
    <property type="protein sequence ID" value="KAF6066587.1"/>
    <property type="molecule type" value="Genomic_DNA"/>
</dbReference>
<accession>A0A8H6BYE6</accession>
<dbReference type="AlphaFoldDB" id="A0A8H6BYE6"/>
<protein>
    <submittedName>
        <fullName evidence="2">Uncharacterized protein</fullName>
    </submittedName>
</protein>
<name>A0A8H6BYE6_CANAX</name>
<evidence type="ECO:0000256" key="1">
    <source>
        <dbReference type="SAM" id="MobiDB-lite"/>
    </source>
</evidence>
<dbReference type="PANTHER" id="PTHR43482">
    <property type="entry name" value="PROTEIN AST1-RELATED"/>
    <property type="match status" value="1"/>
</dbReference>
<proteinExistence type="predicted"/>
<feature type="region of interest" description="Disordered" evidence="1">
    <location>
        <begin position="1"/>
        <end position="48"/>
    </location>
</feature>
<comment type="caution">
    <text evidence="2">The sequence shown here is derived from an EMBL/GenBank/DDBJ whole genome shotgun (WGS) entry which is preliminary data.</text>
</comment>
<evidence type="ECO:0000313" key="2">
    <source>
        <dbReference type="EMBL" id="KAF6066587.1"/>
    </source>
</evidence>
<dbReference type="InterPro" id="IPR052585">
    <property type="entry name" value="Lipid_raft_assoc_Zn_ADH"/>
</dbReference>
<feature type="compositionally biased region" description="Low complexity" evidence="1">
    <location>
        <begin position="12"/>
        <end position="26"/>
    </location>
</feature>
<reference evidence="2 3" key="1">
    <citation type="submission" date="2020-03" db="EMBL/GenBank/DDBJ databases">
        <title>FDA dAtabase for Regulatory Grade micrObial Sequences (FDA-ARGOS): Supporting development and validation of Infectious Disease Dx tests.</title>
        <authorList>
            <person name="Campos J."/>
            <person name="Goldberg B."/>
            <person name="Tallon L."/>
            <person name="Sadzewicz L."/>
            <person name="Vavikolanu K."/>
            <person name="Mehta A."/>
            <person name="Aluvathingal J."/>
            <person name="Nadendla S."/>
            <person name="Nandy P."/>
            <person name="Geyer C."/>
            <person name="Yan Y."/>
            <person name="Sichtig H."/>
        </authorList>
    </citation>
    <scope>NUCLEOTIDE SEQUENCE [LARGE SCALE GENOMIC DNA]</scope>
    <source>
        <strain evidence="2 3">FDAARGOS_656</strain>
    </source>
</reference>
<dbReference type="PANTHER" id="PTHR43482:SF1">
    <property type="entry name" value="PROTEIN AST1-RELATED"/>
    <property type="match status" value="1"/>
</dbReference>
<gene>
    <name evidence="2" type="ORF">FOB64_004067</name>
</gene>
<sequence>MSESDTSEVDISLSQQSPTQSPQVSQDTKPKKKSVGFAAAPEEDLKEHHKVLKQKEEIKLKSSPFHKIPAELAYLEKRNSKIDPKPIIDKNANHNPVPNSRFRLKDLPDLSKLKFFDVKNISVQNKETELQFHYTTINLPPSSDSVIVDIKFGGLNALDYAKINQYVLNLSNVKVGMGYEFSGLSPTLVHPTSRRGSLSSSQLIYPNRDVLIKVDEETLNKLHQVDININTAGVGKDFQIEEDEQSSTTPKKIAKTSCITSRKNSEPHSTLPPLAKLCSFPLLYNHSKQLLQHLNPKNTEANILINGADINLGLTLLQILDFKIISFDLFNDGLYFPGEKIPVNFKKPNFFASEVINALLVPLRHNGDVGEQQKIDEKNINDYKLDMIIDLIGCKKYFQTTSTKINEIEEINLPFKQNISTSLGKLFNGNVKEPFLTRILKPKNYFPRGILNPWSSSWTSNLLNNWTNYNYHQETGLSFKQQWCQQALDLVLDDKLKFKIDGLTEWKNFKKKDVRVDDAKYILQVEDF</sequence>
<dbReference type="Proteomes" id="UP000536275">
    <property type="component" value="Unassembled WGS sequence"/>
</dbReference>
<feature type="region of interest" description="Disordered" evidence="1">
    <location>
        <begin position="241"/>
        <end position="266"/>
    </location>
</feature>